<dbReference type="OrthoDB" id="410381at2759"/>
<accession>A0A1S4D2A5</accession>
<name>A0A1S4D2A5_TOBAC</name>
<reference evidence="1" key="1">
    <citation type="submission" date="2025-08" db="UniProtKB">
        <authorList>
            <consortium name="RefSeq"/>
        </authorList>
    </citation>
    <scope>IDENTIFICATION</scope>
</reference>
<gene>
    <name evidence="1" type="primary">LOC107825198</name>
</gene>
<evidence type="ECO:0000313" key="1">
    <source>
        <dbReference type="RefSeq" id="XP_016507511.1"/>
    </source>
</evidence>
<dbReference type="KEGG" id="nta:107825198"/>
<dbReference type="Gene3D" id="3.60.10.10">
    <property type="entry name" value="Endonuclease/exonuclease/phosphatase"/>
    <property type="match status" value="1"/>
</dbReference>
<dbReference type="PANTHER" id="PTHR23227:SF67">
    <property type="entry name" value="CRANIOFACIAL DEVELOPMENT PROTEIN 2-LIKE"/>
    <property type="match status" value="1"/>
</dbReference>
<dbReference type="PANTHER" id="PTHR23227">
    <property type="entry name" value="BUCENTAUR RELATED"/>
    <property type="match status" value="1"/>
</dbReference>
<dbReference type="InterPro" id="IPR027124">
    <property type="entry name" value="Swc5/CFDP1/2"/>
</dbReference>
<dbReference type="STRING" id="4097.A0A1S4D2A5"/>
<protein>
    <submittedName>
        <fullName evidence="1">Craniofacial development protein 2-like</fullName>
    </submittedName>
</protein>
<proteinExistence type="predicted"/>
<dbReference type="AlphaFoldDB" id="A0A1S4D2A5"/>
<dbReference type="InterPro" id="IPR036691">
    <property type="entry name" value="Endo/exonu/phosph_ase_sf"/>
</dbReference>
<dbReference type="PaxDb" id="4097-A0A1S4D2A5"/>
<sequence length="249" mass="27878">MFIKLVIGECTLNVVSVYAPQTDLDEEVKRRFWEGLDEIVRSIPPTERLFIGGDFNGHIGAAAGSYGEVHGGFGLGDRNGGGTLLDFAKAFELVIANSTFPKREDHLVTFQSSAAKTYIDYLLLRRCDRGLCKDCKVIPGETLTTQHRLLVMDIGIMMKRKKRKAAREVLGVSKGFSGRQQGYWWWNDIVQGKVEAKKVVYAKLAGSSSEEERIANRERYKVARKEAKLAVTEAKNAAFSHIYKELGEK</sequence>
<organism evidence="1">
    <name type="scientific">Nicotiana tabacum</name>
    <name type="common">Common tobacco</name>
    <dbReference type="NCBI Taxonomy" id="4097"/>
    <lineage>
        <taxon>Eukaryota</taxon>
        <taxon>Viridiplantae</taxon>
        <taxon>Streptophyta</taxon>
        <taxon>Embryophyta</taxon>
        <taxon>Tracheophyta</taxon>
        <taxon>Spermatophyta</taxon>
        <taxon>Magnoliopsida</taxon>
        <taxon>eudicotyledons</taxon>
        <taxon>Gunneridae</taxon>
        <taxon>Pentapetalae</taxon>
        <taxon>asterids</taxon>
        <taxon>lamiids</taxon>
        <taxon>Solanales</taxon>
        <taxon>Solanaceae</taxon>
        <taxon>Nicotianoideae</taxon>
        <taxon>Nicotianeae</taxon>
        <taxon>Nicotiana</taxon>
    </lineage>
</organism>
<dbReference type="RefSeq" id="XP_016507511.1">
    <property type="nucleotide sequence ID" value="XM_016652025.1"/>
</dbReference>
<dbReference type="SUPFAM" id="SSF56219">
    <property type="entry name" value="DNase I-like"/>
    <property type="match status" value="1"/>
</dbReference>